<dbReference type="SUPFAM" id="SSF160991">
    <property type="entry name" value="CV3147-like"/>
    <property type="match status" value="1"/>
</dbReference>
<dbReference type="Pfam" id="PF06032">
    <property type="entry name" value="S-Me-THD_N"/>
    <property type="match status" value="1"/>
</dbReference>
<dbReference type="InterPro" id="IPR010318">
    <property type="entry name" value="S-Me-THD_N"/>
</dbReference>
<dbReference type="Gene3D" id="3.40.1610.10">
    <property type="entry name" value="CV3147-like domain"/>
    <property type="match status" value="1"/>
</dbReference>
<dbReference type="InterPro" id="IPR027479">
    <property type="entry name" value="S-Me-THD_N_sf"/>
</dbReference>
<proteinExistence type="predicted"/>
<dbReference type="RefSeq" id="WP_056933375.1">
    <property type="nucleotide sequence ID" value="NZ_CP013050.1"/>
</dbReference>
<name>A0A0S1X9S9_THEBA</name>
<dbReference type="PATRIC" id="fig|55802.8.peg.524"/>
<dbReference type="GeneID" id="26135812"/>
<evidence type="ECO:0000259" key="2">
    <source>
        <dbReference type="Pfam" id="PF20906"/>
    </source>
</evidence>
<evidence type="ECO:0000313" key="4">
    <source>
        <dbReference type="Proteomes" id="UP000066042"/>
    </source>
</evidence>
<dbReference type="InterPro" id="IPR048350">
    <property type="entry name" value="S-Me-THD-like_C"/>
</dbReference>
<dbReference type="Gene3D" id="2.40.390.10">
    <property type="entry name" value="CV3147-like"/>
    <property type="match status" value="1"/>
</dbReference>
<accession>A0A0S1X9S9</accession>
<evidence type="ECO:0000259" key="1">
    <source>
        <dbReference type="Pfam" id="PF06032"/>
    </source>
</evidence>
<gene>
    <name evidence="3" type="ORF">TBCH5v1_0528</name>
</gene>
<protein>
    <recommendedName>
        <fullName evidence="5">DUF917 domain-containing protein</fullName>
    </recommendedName>
</protein>
<dbReference type="AlphaFoldDB" id="A0A0S1X9S9"/>
<organism evidence="3 4">
    <name type="scientific">Thermococcus barophilus</name>
    <dbReference type="NCBI Taxonomy" id="55802"/>
    <lineage>
        <taxon>Archaea</taxon>
        <taxon>Methanobacteriati</taxon>
        <taxon>Methanobacteriota</taxon>
        <taxon>Thermococci</taxon>
        <taxon>Thermococcales</taxon>
        <taxon>Thermococcaceae</taxon>
        <taxon>Thermococcus</taxon>
    </lineage>
</organism>
<sequence>MKTISNEVELDEDSLIDIITGSTVLGCGGGGSPNNGLRLVKKELKRGREFKIINIHGIPNHKRTVSAYFVGPIDEGKKYGNLATEAIVGLADFLNEDFFAIIPTEMGGNSTAVALSASARLGIPTVNGDMAGRAVPELHHSVYYVYGHNMAPFSMVTRQGDVMIVPKIKNDITAEKLVRGVVSSTNSKVGVASHPIRGKISKKILIKNSLSYAQKLGKILREADNWISEFLKEGAFLLFKGKCIFLKWKNEKGFTVGELELQGIDEFKGESYRIWFKNENIASWRNGKIDVTVPDLITTLTLDGKPVINSEIKVGKEYVVFGFKAPEIWRSQKGLEIFGPKYFGLNVKYVPIEKRKTKPQKPARHSRMSVQL</sequence>
<dbReference type="Pfam" id="PF20906">
    <property type="entry name" value="S-Me-THD_C"/>
    <property type="match status" value="1"/>
</dbReference>
<evidence type="ECO:0008006" key="5">
    <source>
        <dbReference type="Google" id="ProtNLM"/>
    </source>
</evidence>
<evidence type="ECO:0000313" key="3">
    <source>
        <dbReference type="EMBL" id="ALM74496.1"/>
    </source>
</evidence>
<reference evidence="3 4" key="1">
    <citation type="journal article" date="2016" name="Genome Announc.">
        <title>Complete genome sequence of the hyperthermophilic and piezophilic archaeon Thermococcus barophilus Ch5, capable of growth at the expense of hydrogenogenesis from carbon monoxide and formate.</title>
        <authorList>
            <person name="Oger P."/>
            <person name="Sokolova T.G."/>
            <person name="Kozhevnikova D.A."/>
            <person name="Taranov E.A."/>
            <person name="Vannier P."/>
            <person name="Lee H.S."/>
            <person name="Kwon K.K."/>
            <person name="Kang S.G."/>
            <person name="Lee J.H."/>
            <person name="Bonch-Osmolovskaya E.A."/>
            <person name="Lebedinsky A.V."/>
        </authorList>
    </citation>
    <scope>NUCLEOTIDE SEQUENCE [LARGE SCALE GENOMIC DNA]</scope>
    <source>
        <strain evidence="4">Ch5</strain>
    </source>
</reference>
<dbReference type="Proteomes" id="UP000066042">
    <property type="component" value="Chromosome"/>
</dbReference>
<feature type="domain" description="S-Me-THD N-terminal" evidence="1">
    <location>
        <begin position="15"/>
        <end position="166"/>
    </location>
</feature>
<feature type="domain" description="S-Me-THD-like C-terminal" evidence="2">
    <location>
        <begin position="170"/>
        <end position="352"/>
    </location>
</feature>
<dbReference type="InterPro" id="IPR024071">
    <property type="entry name" value="S-Me-THD_C_sf"/>
</dbReference>
<dbReference type="EMBL" id="CP013050">
    <property type="protein sequence ID" value="ALM74496.1"/>
    <property type="molecule type" value="Genomic_DNA"/>
</dbReference>